<evidence type="ECO:0000256" key="6">
    <source>
        <dbReference type="ARBA" id="ARBA00023004"/>
    </source>
</evidence>
<dbReference type="PROSITE" id="PS51379">
    <property type="entry name" value="4FE4S_FER_2"/>
    <property type="match status" value="2"/>
</dbReference>
<gene>
    <name evidence="9" type="ORF">LCGC14_2563480</name>
</gene>
<organism evidence="9">
    <name type="scientific">marine sediment metagenome</name>
    <dbReference type="NCBI Taxonomy" id="412755"/>
    <lineage>
        <taxon>unclassified sequences</taxon>
        <taxon>metagenomes</taxon>
        <taxon>ecological metagenomes</taxon>
    </lineage>
</organism>
<evidence type="ECO:0000256" key="7">
    <source>
        <dbReference type="ARBA" id="ARBA00023014"/>
    </source>
</evidence>
<keyword evidence="5" id="KW-0249">Electron transport</keyword>
<keyword evidence="1" id="KW-0813">Transport</keyword>
<keyword evidence="6" id="KW-0408">Iron</keyword>
<keyword evidence="2" id="KW-0004">4Fe-4S</keyword>
<feature type="non-terminal residue" evidence="9">
    <location>
        <position position="1"/>
    </location>
</feature>
<evidence type="ECO:0000256" key="3">
    <source>
        <dbReference type="ARBA" id="ARBA00022723"/>
    </source>
</evidence>
<sequence length="172" mass="18295">ATALIARPDAVELAQMLHIPYDQNRLFTEAHPKLAPVETVTTGVFLTGACQSPKDIPDTVATASAASVKACGLLSHEKLPIDPQIAKVNVEICSGCLACEEVCPFGAIEKEEIVDRVTQQKRWVAKVAPSLCNGCGACNTACRPGAIDLDGFTEEQIFSQIESLAADKGDER</sequence>
<protein>
    <recommendedName>
        <fullName evidence="8">4Fe-4S ferredoxin-type domain-containing protein</fullName>
    </recommendedName>
</protein>
<dbReference type="AlphaFoldDB" id="A0A0F9AJ76"/>
<dbReference type="Gene3D" id="3.30.70.20">
    <property type="match status" value="1"/>
</dbReference>
<keyword evidence="4" id="KW-0677">Repeat</keyword>
<dbReference type="InterPro" id="IPR017900">
    <property type="entry name" value="4Fe4S_Fe_S_CS"/>
</dbReference>
<evidence type="ECO:0000259" key="8">
    <source>
        <dbReference type="PROSITE" id="PS51379"/>
    </source>
</evidence>
<keyword evidence="7" id="KW-0411">Iron-sulfur</keyword>
<evidence type="ECO:0000256" key="2">
    <source>
        <dbReference type="ARBA" id="ARBA00022485"/>
    </source>
</evidence>
<feature type="domain" description="4Fe-4S ferredoxin-type" evidence="8">
    <location>
        <begin position="123"/>
        <end position="152"/>
    </location>
</feature>
<dbReference type="Pfam" id="PF12838">
    <property type="entry name" value="Fer4_7"/>
    <property type="match status" value="1"/>
</dbReference>
<dbReference type="InterPro" id="IPR017896">
    <property type="entry name" value="4Fe4S_Fe-S-bd"/>
</dbReference>
<dbReference type="EMBL" id="LAZR01042376">
    <property type="protein sequence ID" value="KKL09674.1"/>
    <property type="molecule type" value="Genomic_DNA"/>
</dbReference>
<keyword evidence="3" id="KW-0479">Metal-binding</keyword>
<dbReference type="PROSITE" id="PS00198">
    <property type="entry name" value="4FE4S_FER_1"/>
    <property type="match status" value="1"/>
</dbReference>
<dbReference type="GO" id="GO:0051539">
    <property type="term" value="F:4 iron, 4 sulfur cluster binding"/>
    <property type="evidence" value="ECO:0007669"/>
    <property type="project" value="UniProtKB-KW"/>
</dbReference>
<dbReference type="InterPro" id="IPR050572">
    <property type="entry name" value="Fe-S_Ferredoxin"/>
</dbReference>
<reference evidence="9" key="1">
    <citation type="journal article" date="2015" name="Nature">
        <title>Complex archaea that bridge the gap between prokaryotes and eukaryotes.</title>
        <authorList>
            <person name="Spang A."/>
            <person name="Saw J.H."/>
            <person name="Jorgensen S.L."/>
            <person name="Zaremba-Niedzwiedzka K."/>
            <person name="Martijn J."/>
            <person name="Lind A.E."/>
            <person name="van Eijk R."/>
            <person name="Schleper C."/>
            <person name="Guy L."/>
            <person name="Ettema T.J."/>
        </authorList>
    </citation>
    <scope>NUCLEOTIDE SEQUENCE</scope>
</reference>
<evidence type="ECO:0000256" key="1">
    <source>
        <dbReference type="ARBA" id="ARBA00022448"/>
    </source>
</evidence>
<dbReference type="PANTHER" id="PTHR43687">
    <property type="entry name" value="ADENYLYLSULFATE REDUCTASE, BETA SUBUNIT"/>
    <property type="match status" value="1"/>
</dbReference>
<proteinExistence type="predicted"/>
<evidence type="ECO:0000313" key="9">
    <source>
        <dbReference type="EMBL" id="KKL09674.1"/>
    </source>
</evidence>
<dbReference type="SUPFAM" id="SSF54862">
    <property type="entry name" value="4Fe-4S ferredoxins"/>
    <property type="match status" value="1"/>
</dbReference>
<comment type="caution">
    <text evidence="9">The sequence shown here is derived from an EMBL/GenBank/DDBJ whole genome shotgun (WGS) entry which is preliminary data.</text>
</comment>
<name>A0A0F9AJ76_9ZZZZ</name>
<dbReference type="PANTHER" id="PTHR43687:SF6">
    <property type="entry name" value="L-ASPARTATE SEMIALDEHYDE SULFURTRANSFERASE IRON-SULFUR SUBUNIT"/>
    <property type="match status" value="1"/>
</dbReference>
<dbReference type="GO" id="GO:0046872">
    <property type="term" value="F:metal ion binding"/>
    <property type="evidence" value="ECO:0007669"/>
    <property type="project" value="UniProtKB-KW"/>
</dbReference>
<evidence type="ECO:0000256" key="5">
    <source>
        <dbReference type="ARBA" id="ARBA00022982"/>
    </source>
</evidence>
<feature type="domain" description="4Fe-4S ferredoxin-type" evidence="8">
    <location>
        <begin position="84"/>
        <end position="113"/>
    </location>
</feature>
<accession>A0A0F9AJ76</accession>
<evidence type="ECO:0000256" key="4">
    <source>
        <dbReference type="ARBA" id="ARBA00022737"/>
    </source>
</evidence>